<accession>A0A8X7NCS0</accession>
<sequence length="155" mass="17165">MVIVKFPSLGLFTSSHMSYEIDRDSTVESSLTLMDIAALNGLKAASKRRHSFDHDCGGLTFGLERPEDKSEAAYLWYPDAVLAAKHSTEYLAADYLKYLFSAIRSASDAFSYMEQNIITPGLVPHHTLPPVGGKVSFFADFENTKFPRPMFGAGF</sequence>
<proteinExistence type="predicted"/>
<reference evidence="1" key="2">
    <citation type="journal article" date="2019" name="IMA Fungus">
        <title>Genome sequencing and comparison of five Tilletia species to identify candidate genes for the detection of regulated species infecting wheat.</title>
        <authorList>
            <person name="Nguyen H.D.T."/>
            <person name="Sultana T."/>
            <person name="Kesanakurti P."/>
            <person name="Hambleton S."/>
        </authorList>
    </citation>
    <scope>NUCLEOTIDE SEQUENCE</scope>
    <source>
        <strain evidence="1">DAOMC 236422</strain>
    </source>
</reference>
<evidence type="ECO:0000313" key="1">
    <source>
        <dbReference type="EMBL" id="KAE8271357.1"/>
    </source>
</evidence>
<comment type="caution">
    <text evidence="1">The sequence shown here is derived from an EMBL/GenBank/DDBJ whole genome shotgun (WGS) entry which is preliminary data.</text>
</comment>
<keyword evidence="2" id="KW-1185">Reference proteome</keyword>
<reference evidence="1" key="1">
    <citation type="submission" date="2016-04" db="EMBL/GenBank/DDBJ databases">
        <authorList>
            <person name="Nguyen H.D."/>
            <person name="Samba Siva P."/>
            <person name="Cullis J."/>
            <person name="Levesque C.A."/>
            <person name="Hambleton S."/>
        </authorList>
    </citation>
    <scope>NUCLEOTIDE SEQUENCE</scope>
    <source>
        <strain evidence="1">DAOMC 236422</strain>
    </source>
</reference>
<dbReference type="AlphaFoldDB" id="A0A8X7NCS0"/>
<protein>
    <submittedName>
        <fullName evidence="1">Uncharacterized protein</fullName>
    </submittedName>
</protein>
<gene>
    <name evidence="1" type="ORF">A4X09_0g971</name>
</gene>
<organism evidence="1 2">
    <name type="scientific">Tilletia walkeri</name>
    <dbReference type="NCBI Taxonomy" id="117179"/>
    <lineage>
        <taxon>Eukaryota</taxon>
        <taxon>Fungi</taxon>
        <taxon>Dikarya</taxon>
        <taxon>Basidiomycota</taxon>
        <taxon>Ustilaginomycotina</taxon>
        <taxon>Exobasidiomycetes</taxon>
        <taxon>Tilletiales</taxon>
        <taxon>Tilletiaceae</taxon>
        <taxon>Tilletia</taxon>
    </lineage>
</organism>
<dbReference type="EMBL" id="LWDG02000020">
    <property type="protein sequence ID" value="KAE8271357.1"/>
    <property type="molecule type" value="Genomic_DNA"/>
</dbReference>
<evidence type="ECO:0000313" key="2">
    <source>
        <dbReference type="Proteomes" id="UP000078113"/>
    </source>
</evidence>
<name>A0A8X7NCS0_9BASI</name>
<dbReference type="InterPro" id="IPR017850">
    <property type="entry name" value="Alkaline_phosphatase_core_sf"/>
</dbReference>
<dbReference type="SUPFAM" id="SSF53649">
    <property type="entry name" value="Alkaline phosphatase-like"/>
    <property type="match status" value="1"/>
</dbReference>
<dbReference type="Proteomes" id="UP000078113">
    <property type="component" value="Unassembled WGS sequence"/>
</dbReference>